<comment type="caution">
    <text evidence="1">The sequence shown here is derived from an EMBL/GenBank/DDBJ whole genome shotgun (WGS) entry which is preliminary data.</text>
</comment>
<protein>
    <submittedName>
        <fullName evidence="1">241_t:CDS:1</fullName>
    </submittedName>
</protein>
<dbReference type="Proteomes" id="UP000789366">
    <property type="component" value="Unassembled WGS sequence"/>
</dbReference>
<sequence length="163" mass="18085">EKGEIDKSLSGVWAILTGGGKTTKDIGCLVRGGKNNVILCVIHGVAHGGYEVVKDDLIYYEDRSGSTPVKKGKFGLSILQAEKLLGYIARSAVKPAELKEPTQRKMEELRKSGQVNENFAENIAEMKKKVISKEDTIIVFDEAHFNDAKYQELQKKLVKANYK</sequence>
<feature type="non-terminal residue" evidence="1">
    <location>
        <position position="163"/>
    </location>
</feature>
<keyword evidence="2" id="KW-1185">Reference proteome</keyword>
<proteinExistence type="predicted"/>
<feature type="non-terminal residue" evidence="1">
    <location>
        <position position="1"/>
    </location>
</feature>
<accession>A0ACA9RBW5</accession>
<evidence type="ECO:0000313" key="2">
    <source>
        <dbReference type="Proteomes" id="UP000789366"/>
    </source>
</evidence>
<reference evidence="1" key="1">
    <citation type="submission" date="2021-06" db="EMBL/GenBank/DDBJ databases">
        <authorList>
            <person name="Kallberg Y."/>
            <person name="Tangrot J."/>
            <person name="Rosling A."/>
        </authorList>
    </citation>
    <scope>NUCLEOTIDE SEQUENCE</scope>
    <source>
        <strain evidence="1">28 12/20/2015</strain>
    </source>
</reference>
<name>A0ACA9RBW5_9GLOM</name>
<gene>
    <name evidence="1" type="ORF">SPELUC_LOCUS16792</name>
</gene>
<dbReference type="EMBL" id="CAJVPW010064520">
    <property type="protein sequence ID" value="CAG8785981.1"/>
    <property type="molecule type" value="Genomic_DNA"/>
</dbReference>
<organism evidence="1 2">
    <name type="scientific">Cetraspora pellucida</name>
    <dbReference type="NCBI Taxonomy" id="1433469"/>
    <lineage>
        <taxon>Eukaryota</taxon>
        <taxon>Fungi</taxon>
        <taxon>Fungi incertae sedis</taxon>
        <taxon>Mucoromycota</taxon>
        <taxon>Glomeromycotina</taxon>
        <taxon>Glomeromycetes</taxon>
        <taxon>Diversisporales</taxon>
        <taxon>Gigasporaceae</taxon>
        <taxon>Cetraspora</taxon>
    </lineage>
</organism>
<evidence type="ECO:0000313" key="1">
    <source>
        <dbReference type="EMBL" id="CAG8785981.1"/>
    </source>
</evidence>